<dbReference type="SUPFAM" id="SSF52172">
    <property type="entry name" value="CheY-like"/>
    <property type="match status" value="1"/>
</dbReference>
<organism evidence="7 8">
    <name type="scientific">Tistrella bauzanensis</name>
    <dbReference type="NCBI Taxonomy" id="657419"/>
    <lineage>
        <taxon>Bacteria</taxon>
        <taxon>Pseudomonadati</taxon>
        <taxon>Pseudomonadota</taxon>
        <taxon>Alphaproteobacteria</taxon>
        <taxon>Geminicoccales</taxon>
        <taxon>Geminicoccaceae</taxon>
        <taxon>Tistrella</taxon>
    </lineage>
</organism>
<dbReference type="Gene3D" id="3.40.50.2300">
    <property type="match status" value="1"/>
</dbReference>
<name>A0ABQ1IVJ5_9PROT</name>
<sequence>MTVTSRGLIVLAEDQDSLRKLYRDVLEAHGFSVFTANNGEQAIQLCISNTPKLLILDIMMPGMDGIEACGRIRKILGSTVPIIFLSSLDTRETVRACLEAGGDDYIIKSESLAKLIERVEFWTRPKTPHARERRREVLTSARDALARPQAELASRQLKLAEGPPTIQNDDVLLRVSRVVALARALANPDFGNVHAEQVFMLGYLTGSVEYWAQRTPEVKRRFDEYLRAALRDTGIVDKAQGDRLIAALIDFVNEQTFKSGRAAGRREANEAENGAGPFEPMALRDFEESRRAPDGRR</sequence>
<dbReference type="Proteomes" id="UP000603352">
    <property type="component" value="Unassembled WGS sequence"/>
</dbReference>
<feature type="region of interest" description="Disordered" evidence="5">
    <location>
        <begin position="261"/>
        <end position="297"/>
    </location>
</feature>
<comment type="caution">
    <text evidence="7">The sequence shown here is derived from an EMBL/GenBank/DDBJ whole genome shotgun (WGS) entry which is preliminary data.</text>
</comment>
<keyword evidence="8" id="KW-1185">Reference proteome</keyword>
<dbReference type="InterPro" id="IPR011006">
    <property type="entry name" value="CheY-like_superfamily"/>
</dbReference>
<keyword evidence="1 4" id="KW-0597">Phosphoprotein</keyword>
<keyword evidence="3" id="KW-0238">DNA-binding</keyword>
<feature type="modified residue" description="4-aspartylphosphate" evidence="4">
    <location>
        <position position="57"/>
    </location>
</feature>
<evidence type="ECO:0000313" key="7">
    <source>
        <dbReference type="EMBL" id="GGB52290.1"/>
    </source>
</evidence>
<dbReference type="PROSITE" id="PS50110">
    <property type="entry name" value="RESPONSE_REGULATORY"/>
    <property type="match status" value="1"/>
</dbReference>
<evidence type="ECO:0000256" key="1">
    <source>
        <dbReference type="ARBA" id="ARBA00022553"/>
    </source>
</evidence>
<dbReference type="Pfam" id="PF00072">
    <property type="entry name" value="Response_reg"/>
    <property type="match status" value="1"/>
</dbReference>
<evidence type="ECO:0000256" key="4">
    <source>
        <dbReference type="PROSITE-ProRule" id="PRU00169"/>
    </source>
</evidence>
<dbReference type="SMART" id="SM00448">
    <property type="entry name" value="REC"/>
    <property type="match status" value="1"/>
</dbReference>
<dbReference type="PANTHER" id="PTHR48111:SF40">
    <property type="entry name" value="PHOSPHATE REGULON TRANSCRIPTIONAL REGULATORY PROTEIN PHOB"/>
    <property type="match status" value="1"/>
</dbReference>
<feature type="domain" description="Response regulatory" evidence="6">
    <location>
        <begin position="8"/>
        <end position="123"/>
    </location>
</feature>
<accession>A0ABQ1IVJ5</accession>
<evidence type="ECO:0000313" key="8">
    <source>
        <dbReference type="Proteomes" id="UP000603352"/>
    </source>
</evidence>
<dbReference type="PANTHER" id="PTHR48111">
    <property type="entry name" value="REGULATOR OF RPOS"/>
    <property type="match status" value="1"/>
</dbReference>
<evidence type="ECO:0000256" key="2">
    <source>
        <dbReference type="ARBA" id="ARBA00023012"/>
    </source>
</evidence>
<keyword evidence="2" id="KW-0902">Two-component regulatory system</keyword>
<proteinExistence type="predicted"/>
<dbReference type="CDD" id="cd17574">
    <property type="entry name" value="REC_OmpR"/>
    <property type="match status" value="1"/>
</dbReference>
<protein>
    <recommendedName>
        <fullName evidence="6">Response regulatory domain-containing protein</fullName>
    </recommendedName>
</protein>
<dbReference type="RefSeq" id="WP_188580525.1">
    <property type="nucleotide sequence ID" value="NZ_BMDZ01000050.1"/>
</dbReference>
<evidence type="ECO:0000256" key="5">
    <source>
        <dbReference type="SAM" id="MobiDB-lite"/>
    </source>
</evidence>
<evidence type="ECO:0000256" key="3">
    <source>
        <dbReference type="ARBA" id="ARBA00023125"/>
    </source>
</evidence>
<feature type="compositionally biased region" description="Basic and acidic residues" evidence="5">
    <location>
        <begin position="282"/>
        <end position="297"/>
    </location>
</feature>
<dbReference type="InterPro" id="IPR001789">
    <property type="entry name" value="Sig_transdc_resp-reg_receiver"/>
</dbReference>
<dbReference type="InterPro" id="IPR039420">
    <property type="entry name" value="WalR-like"/>
</dbReference>
<gene>
    <name evidence="7" type="ORF">GCM10011505_36640</name>
</gene>
<evidence type="ECO:0000259" key="6">
    <source>
        <dbReference type="PROSITE" id="PS50110"/>
    </source>
</evidence>
<dbReference type="EMBL" id="BMDZ01000050">
    <property type="protein sequence ID" value="GGB52290.1"/>
    <property type="molecule type" value="Genomic_DNA"/>
</dbReference>
<reference evidence="8" key="1">
    <citation type="journal article" date="2019" name="Int. J. Syst. Evol. Microbiol.">
        <title>The Global Catalogue of Microorganisms (GCM) 10K type strain sequencing project: providing services to taxonomists for standard genome sequencing and annotation.</title>
        <authorList>
            <consortium name="The Broad Institute Genomics Platform"/>
            <consortium name="The Broad Institute Genome Sequencing Center for Infectious Disease"/>
            <person name="Wu L."/>
            <person name="Ma J."/>
        </authorList>
    </citation>
    <scope>NUCLEOTIDE SEQUENCE [LARGE SCALE GENOMIC DNA]</scope>
    <source>
        <strain evidence="8">CGMCC 1.10188</strain>
    </source>
</reference>